<organism evidence="2 3">
    <name type="scientific">Botrytis porri</name>
    <dbReference type="NCBI Taxonomy" id="87229"/>
    <lineage>
        <taxon>Eukaryota</taxon>
        <taxon>Fungi</taxon>
        <taxon>Dikarya</taxon>
        <taxon>Ascomycota</taxon>
        <taxon>Pezizomycotina</taxon>
        <taxon>Leotiomycetes</taxon>
        <taxon>Helotiales</taxon>
        <taxon>Sclerotiniaceae</taxon>
        <taxon>Botrytis</taxon>
    </lineage>
</organism>
<name>A0A4Z1KF66_9HELO</name>
<feature type="compositionally biased region" description="Basic and acidic residues" evidence="1">
    <location>
        <begin position="110"/>
        <end position="131"/>
    </location>
</feature>
<feature type="region of interest" description="Disordered" evidence="1">
    <location>
        <begin position="108"/>
        <end position="131"/>
    </location>
</feature>
<sequence>MTRRKKLGAGLIFATGFFVIVASIMSVVYCAIHGSEYGDNTWWLVPIISVTCKVSRGKNSAEPKSSEAPDTLDDLKMSGSKVSREKVKLPPKMYPGLDFTSRGGTVPATELDKNENIPNSKENHKVDSNMEHAQVEKDPTIGENEILPTRIQIIVKEKASRVEVKETPNLYIGIYFKDLGATKTVKWVVIVAISVAATMKKLL</sequence>
<accession>A0A4Z1KF66</accession>
<reference evidence="2 3" key="1">
    <citation type="submission" date="2017-12" db="EMBL/GenBank/DDBJ databases">
        <title>Comparative genomics of Botrytis spp.</title>
        <authorList>
            <person name="Valero-Jimenez C.A."/>
            <person name="Tapia P."/>
            <person name="Veloso J."/>
            <person name="Silva-Moreno E."/>
            <person name="Staats M."/>
            <person name="Valdes J.H."/>
            <person name="Van Kan J.A.L."/>
        </authorList>
    </citation>
    <scope>NUCLEOTIDE SEQUENCE [LARGE SCALE GENOMIC DNA]</scope>
    <source>
        <strain evidence="2 3">MUCL3349</strain>
    </source>
</reference>
<protein>
    <submittedName>
        <fullName evidence="2">Uncharacterized protein</fullName>
    </submittedName>
</protein>
<dbReference type="Proteomes" id="UP000297280">
    <property type="component" value="Unassembled WGS sequence"/>
</dbReference>
<feature type="region of interest" description="Disordered" evidence="1">
    <location>
        <begin position="56"/>
        <end position="76"/>
    </location>
</feature>
<dbReference type="AlphaFoldDB" id="A0A4Z1KF66"/>
<dbReference type="EMBL" id="PQXO01000475">
    <property type="protein sequence ID" value="TGO84697.1"/>
    <property type="molecule type" value="Genomic_DNA"/>
</dbReference>
<comment type="caution">
    <text evidence="2">The sequence shown here is derived from an EMBL/GenBank/DDBJ whole genome shotgun (WGS) entry which is preliminary data.</text>
</comment>
<dbReference type="STRING" id="87229.A0A4Z1KF66"/>
<evidence type="ECO:0000256" key="1">
    <source>
        <dbReference type="SAM" id="MobiDB-lite"/>
    </source>
</evidence>
<evidence type="ECO:0000313" key="3">
    <source>
        <dbReference type="Proteomes" id="UP000297280"/>
    </source>
</evidence>
<keyword evidence="3" id="KW-1185">Reference proteome</keyword>
<gene>
    <name evidence="2" type="ORF">BPOR_0476g00090</name>
</gene>
<evidence type="ECO:0000313" key="2">
    <source>
        <dbReference type="EMBL" id="TGO84697.1"/>
    </source>
</evidence>
<proteinExistence type="predicted"/>